<feature type="region of interest" description="Disordered" evidence="3">
    <location>
        <begin position="1"/>
        <end position="66"/>
    </location>
</feature>
<feature type="compositionally biased region" description="Polar residues" evidence="3">
    <location>
        <begin position="37"/>
        <end position="52"/>
    </location>
</feature>
<dbReference type="AlphaFoldDB" id="A0A6J2QN66"/>
<feature type="domain" description="Histone methyltransferase Tudor" evidence="5">
    <location>
        <begin position="325"/>
        <end position="372"/>
    </location>
</feature>
<name>A0A6J2QN66_COTGO</name>
<evidence type="ECO:0000256" key="3">
    <source>
        <dbReference type="SAM" id="MobiDB-lite"/>
    </source>
</evidence>
<proteinExistence type="predicted"/>
<dbReference type="GO" id="GO:0070828">
    <property type="term" value="P:heterochromatin organization"/>
    <property type="evidence" value="ECO:0007669"/>
    <property type="project" value="TreeGrafter"/>
</dbReference>
<dbReference type="PANTHER" id="PTHR46024">
    <property type="entry name" value="HISTONE-LYSINE N-METHYLTRANSFERASE EGGLESS"/>
    <property type="match status" value="1"/>
</dbReference>
<evidence type="ECO:0000259" key="4">
    <source>
        <dbReference type="Pfam" id="PF18300"/>
    </source>
</evidence>
<protein>
    <submittedName>
        <fullName evidence="7 8">Histone-lysine N-methyltransferase SETDB1-B-like</fullName>
    </submittedName>
</protein>
<dbReference type="InterPro" id="IPR051516">
    <property type="entry name" value="SETDB_methyltransferase"/>
</dbReference>
<gene>
    <name evidence="7 8 9" type="primary">LOC115016274</name>
</gene>
<dbReference type="CTD" id="553292"/>
<dbReference type="RefSeq" id="XP_029299850.1">
    <property type="nucleotide sequence ID" value="XM_029443990.1"/>
</dbReference>
<evidence type="ECO:0000313" key="9">
    <source>
        <dbReference type="RefSeq" id="XP_029299850.1"/>
    </source>
</evidence>
<dbReference type="GO" id="GO:0046974">
    <property type="term" value="F:histone H3K9 methyltransferase activity"/>
    <property type="evidence" value="ECO:0007669"/>
    <property type="project" value="TreeGrafter"/>
</dbReference>
<dbReference type="Gene3D" id="2.30.30.140">
    <property type="match status" value="2"/>
</dbReference>
<reference evidence="7 8" key="1">
    <citation type="submission" date="2025-04" db="UniProtKB">
        <authorList>
            <consortium name="RefSeq"/>
        </authorList>
    </citation>
    <scope>IDENTIFICATION</scope>
</reference>
<sequence>MEVDEMETRMPELQVSGETISDKIKTESDEERDDNENMSNSPCESVPSTSETPSKETQSEDSSDSLSVIKTAVVVLTRLPDYKISALRPPTPQQFYSEDDSISSSDSDMQWEPDDDSSDSDFSLSNNKQKTGKLQSSSKNNNVSEPAPVIISSAFAHCSNETMKVRPNLPEEEVTVGTMVLARKRSMRWQRGKIVEMVTKDDGRLKYKVCFEEKGKSLVSGHHIAFDTTPKLEQLYVGSRVVVRCQDNKFRFRPGVLSELPSRKNRLRFLVFMDDHTPVYIGLPLFHLVCRPLEEVTDDIPDSPHKSFMAQYLKDWPYPHLTQYKAGQSFNVQLNGAHQRCEVQVVDCSVMQIVFQDNQHKEWIHRGSMRLEHMAKFLEMKGAKEHDDDSD</sequence>
<dbReference type="InterPro" id="IPR041292">
    <property type="entry name" value="Tudor_4"/>
</dbReference>
<evidence type="ECO:0000256" key="1">
    <source>
        <dbReference type="ARBA" id="ARBA00004123"/>
    </source>
</evidence>
<dbReference type="InterPro" id="IPR040880">
    <property type="entry name" value="DUF5604"/>
</dbReference>
<dbReference type="Pfam" id="PF18358">
    <property type="entry name" value="Tudor_4"/>
    <property type="match status" value="1"/>
</dbReference>
<feature type="compositionally biased region" description="Basic and acidic residues" evidence="3">
    <location>
        <begin position="1"/>
        <end position="10"/>
    </location>
</feature>
<dbReference type="RefSeq" id="XP_029299849.1">
    <property type="nucleotide sequence ID" value="XM_029443989.1"/>
</dbReference>
<accession>A0A6J2QN66</accession>
<dbReference type="KEGG" id="cgob:115016274"/>
<evidence type="ECO:0000313" key="6">
    <source>
        <dbReference type="Proteomes" id="UP000504630"/>
    </source>
</evidence>
<dbReference type="GO" id="GO:0005634">
    <property type="term" value="C:nucleus"/>
    <property type="evidence" value="ECO:0007669"/>
    <property type="project" value="UniProtKB-SubCell"/>
</dbReference>
<dbReference type="Pfam" id="PF18300">
    <property type="entry name" value="DUF5604"/>
    <property type="match status" value="1"/>
</dbReference>
<dbReference type="GO" id="GO:0010629">
    <property type="term" value="P:negative regulation of gene expression"/>
    <property type="evidence" value="ECO:0007669"/>
    <property type="project" value="TreeGrafter"/>
</dbReference>
<evidence type="ECO:0000259" key="5">
    <source>
        <dbReference type="Pfam" id="PF18358"/>
    </source>
</evidence>
<dbReference type="PANTHER" id="PTHR46024:SF1">
    <property type="entry name" value="HISTONE-LYSINE N-METHYLTRANSFERASE EGGLESS"/>
    <property type="match status" value="1"/>
</dbReference>
<feature type="compositionally biased region" description="Polar residues" evidence="3">
    <location>
        <begin position="126"/>
        <end position="144"/>
    </location>
</feature>
<comment type="subcellular location">
    <subcellularLocation>
        <location evidence="1">Nucleus</location>
    </subcellularLocation>
</comment>
<keyword evidence="6" id="KW-1185">Reference proteome</keyword>
<organism evidence="6 7">
    <name type="scientific">Cottoperca gobio</name>
    <name type="common">Frogmouth</name>
    <name type="synonym">Aphritis gobio</name>
    <dbReference type="NCBI Taxonomy" id="56716"/>
    <lineage>
        <taxon>Eukaryota</taxon>
        <taxon>Metazoa</taxon>
        <taxon>Chordata</taxon>
        <taxon>Craniata</taxon>
        <taxon>Vertebrata</taxon>
        <taxon>Euteleostomi</taxon>
        <taxon>Actinopterygii</taxon>
        <taxon>Neopterygii</taxon>
        <taxon>Teleostei</taxon>
        <taxon>Neoteleostei</taxon>
        <taxon>Acanthomorphata</taxon>
        <taxon>Eupercaria</taxon>
        <taxon>Perciformes</taxon>
        <taxon>Notothenioidei</taxon>
        <taxon>Bovichtidae</taxon>
        <taxon>Cottoperca</taxon>
    </lineage>
</organism>
<dbReference type="OrthoDB" id="5792673at2759"/>
<keyword evidence="2" id="KW-0539">Nucleus</keyword>
<evidence type="ECO:0000256" key="2">
    <source>
        <dbReference type="ARBA" id="ARBA00023242"/>
    </source>
</evidence>
<feature type="compositionally biased region" description="Acidic residues" evidence="3">
    <location>
        <begin position="109"/>
        <end position="119"/>
    </location>
</feature>
<dbReference type="Proteomes" id="UP000504630">
    <property type="component" value="Chromosome 11"/>
</dbReference>
<dbReference type="RefSeq" id="XP_029299848.1">
    <property type="nucleotide sequence ID" value="XM_029443988.1"/>
</dbReference>
<feature type="region of interest" description="Disordered" evidence="3">
    <location>
        <begin position="85"/>
        <end position="145"/>
    </location>
</feature>
<evidence type="ECO:0000313" key="8">
    <source>
        <dbReference type="RefSeq" id="XP_029299849.1"/>
    </source>
</evidence>
<feature type="domain" description="DUF5604" evidence="4">
    <location>
        <begin position="175"/>
        <end position="227"/>
    </location>
</feature>
<dbReference type="GeneID" id="115016274"/>
<evidence type="ECO:0000313" key="7">
    <source>
        <dbReference type="RefSeq" id="XP_029299848.1"/>
    </source>
</evidence>